<organism evidence="1 2">
    <name type="scientific">Trifolium medium</name>
    <dbReference type="NCBI Taxonomy" id="97028"/>
    <lineage>
        <taxon>Eukaryota</taxon>
        <taxon>Viridiplantae</taxon>
        <taxon>Streptophyta</taxon>
        <taxon>Embryophyta</taxon>
        <taxon>Tracheophyta</taxon>
        <taxon>Spermatophyta</taxon>
        <taxon>Magnoliopsida</taxon>
        <taxon>eudicotyledons</taxon>
        <taxon>Gunneridae</taxon>
        <taxon>Pentapetalae</taxon>
        <taxon>rosids</taxon>
        <taxon>fabids</taxon>
        <taxon>Fabales</taxon>
        <taxon>Fabaceae</taxon>
        <taxon>Papilionoideae</taxon>
        <taxon>50 kb inversion clade</taxon>
        <taxon>NPAAA clade</taxon>
        <taxon>Hologalegina</taxon>
        <taxon>IRL clade</taxon>
        <taxon>Trifolieae</taxon>
        <taxon>Trifolium</taxon>
    </lineage>
</organism>
<dbReference type="AlphaFoldDB" id="A0A392RCK5"/>
<name>A0A392RCK5_9FABA</name>
<comment type="caution">
    <text evidence="1">The sequence shown here is derived from an EMBL/GenBank/DDBJ whole genome shotgun (WGS) entry which is preliminary data.</text>
</comment>
<accession>A0A392RCK5</accession>
<evidence type="ECO:0000313" key="2">
    <source>
        <dbReference type="Proteomes" id="UP000265520"/>
    </source>
</evidence>
<reference evidence="1 2" key="1">
    <citation type="journal article" date="2018" name="Front. Plant Sci.">
        <title>Red Clover (Trifolium pratense) and Zigzag Clover (T. medium) - A Picture of Genomic Similarities and Differences.</title>
        <authorList>
            <person name="Dluhosova J."/>
            <person name="Istvanek J."/>
            <person name="Nedelnik J."/>
            <person name="Repkova J."/>
        </authorList>
    </citation>
    <scope>NUCLEOTIDE SEQUENCE [LARGE SCALE GENOMIC DNA]</scope>
    <source>
        <strain evidence="2">cv. 10/8</strain>
        <tissue evidence="1">Leaf</tissue>
    </source>
</reference>
<dbReference type="Proteomes" id="UP000265520">
    <property type="component" value="Unassembled WGS sequence"/>
</dbReference>
<evidence type="ECO:0000313" key="1">
    <source>
        <dbReference type="EMBL" id="MCI33927.1"/>
    </source>
</evidence>
<keyword evidence="2" id="KW-1185">Reference proteome</keyword>
<dbReference type="EMBL" id="LXQA010208672">
    <property type="protein sequence ID" value="MCI33927.1"/>
    <property type="molecule type" value="Genomic_DNA"/>
</dbReference>
<proteinExistence type="predicted"/>
<feature type="non-terminal residue" evidence="1">
    <location>
        <position position="37"/>
    </location>
</feature>
<sequence length="37" mass="3758">MFEKVSGVSIQGGVLDGKGTSLWDCKNSGKSCPIGAT</sequence>
<protein>
    <submittedName>
        <fullName evidence="1">Polygalacturonase-like</fullName>
    </submittedName>
</protein>